<dbReference type="InParanoid" id="A0A7C8IQV5"/>
<dbReference type="Proteomes" id="UP000481858">
    <property type="component" value="Unassembled WGS sequence"/>
</dbReference>
<feature type="compositionally biased region" description="Basic and acidic residues" evidence="1">
    <location>
        <begin position="810"/>
        <end position="846"/>
    </location>
</feature>
<organism evidence="2 3">
    <name type="scientific">Xylaria multiplex</name>
    <dbReference type="NCBI Taxonomy" id="323545"/>
    <lineage>
        <taxon>Eukaryota</taxon>
        <taxon>Fungi</taxon>
        <taxon>Dikarya</taxon>
        <taxon>Ascomycota</taxon>
        <taxon>Pezizomycotina</taxon>
        <taxon>Sordariomycetes</taxon>
        <taxon>Xylariomycetidae</taxon>
        <taxon>Xylariales</taxon>
        <taxon>Xylariaceae</taxon>
        <taxon>Xylaria</taxon>
    </lineage>
</organism>
<feature type="region of interest" description="Disordered" evidence="1">
    <location>
        <begin position="731"/>
        <end position="846"/>
    </location>
</feature>
<proteinExistence type="predicted"/>
<evidence type="ECO:0000313" key="2">
    <source>
        <dbReference type="EMBL" id="KAF2967443.1"/>
    </source>
</evidence>
<feature type="region of interest" description="Disordered" evidence="1">
    <location>
        <begin position="699"/>
        <end position="718"/>
    </location>
</feature>
<protein>
    <submittedName>
        <fullName evidence="2">Uncharacterized protein</fullName>
    </submittedName>
</protein>
<feature type="compositionally biased region" description="Basic and acidic residues" evidence="1">
    <location>
        <begin position="731"/>
        <end position="742"/>
    </location>
</feature>
<feature type="region of interest" description="Disordered" evidence="1">
    <location>
        <begin position="222"/>
        <end position="254"/>
    </location>
</feature>
<feature type="region of interest" description="Disordered" evidence="1">
    <location>
        <begin position="583"/>
        <end position="619"/>
    </location>
</feature>
<evidence type="ECO:0000256" key="1">
    <source>
        <dbReference type="SAM" id="MobiDB-lite"/>
    </source>
</evidence>
<name>A0A7C8IQV5_9PEZI</name>
<gene>
    <name evidence="2" type="ORF">GQX73_g6142</name>
</gene>
<sequence length="993" mass="110872">MNSSRLEKFNQSWKEQWAVMVGRHYDERMDYRNESETKKHTTIENTRVQLEILRNKDHIPADFDVESRKLTEDRDAILESIDKQYKERMRIIEESQQKEQANHEKARIEALANRSSMDSALSVHPAFAPTATTSGTGTANRGDTAPIYHTPARKSPGLAYNWIPPVEDVISKVITAGPQEQDRLGMSERGFSASFQREFAADGTEQFVLRYKTKNRKALQESIESQAKRTPRINTSVEPLPTPVSKASTTGDEPGALRTITFDEVYQNGQAEHKDTIVEFPPNTRKWYILKCEEHGIRFGQRPMPGAAKHLSGQLHKSQTRSNALAIELLGYRVIGCNQQLAELNNDVVRRAFASGYKPKNTMQKVNRVSETSKNMTQGASDDVENCTEAITNLSEKGVTLRTDVGRESSLPSSQRRLKICREGSKIIITNPKTFHVYYCFWSPERRVYPAMILGWDDQKPGGLEKSLVTTGLLDKEKSSPPSCYIYKYAEGSTNAAIVGWAPGFEDGGRRVEDRKFPVMFFDKKSKVTWGWVSAKCLSKFPLYKQDPPKKRDHPFNAARRWIAKKDGFDSWEEFEGVQKGSTKEVRSGSITTPPVSPITDIENCSDDSGTEGPARSSISNVTQEELQEIQDTAGEIDGDSDYANLAVDSSLEDEYNSWQQPEDDGRPRAFYDLRKVGCAKTRPVTLVREAELKTTEAELSSMSDPVPELTGTSIDDSRISPSYSTFTKVHGKEATHTRDDLGTSSYQGNLGHECTQEDGLSAKQGMVPSLHTTRTNDQNDAEGGVSGSLYSPTDLSNTSLPSIAELEEDPKGVKRVRHEENTRTDASTPRHDKAKRAKLDMDTPDDRTARSAVLEQAPTPVSPVVHPLLPRVPLGPTAFELSFYSKGSLSWNRETEEPPIGLYYGEGERVVGTIDGLVKIVIDPTTLRGFLRDEIRGSNGNSTMTLLAKKSGDASVKIVFDRVRGSKIDIGKIQVRSFIRWLRSVNPAIQLL</sequence>
<dbReference type="AlphaFoldDB" id="A0A7C8IQV5"/>
<accession>A0A7C8IQV5</accession>
<dbReference type="EMBL" id="WUBL01000068">
    <property type="protein sequence ID" value="KAF2967443.1"/>
    <property type="molecule type" value="Genomic_DNA"/>
</dbReference>
<evidence type="ECO:0000313" key="3">
    <source>
        <dbReference type="Proteomes" id="UP000481858"/>
    </source>
</evidence>
<keyword evidence="3" id="KW-1185">Reference proteome</keyword>
<comment type="caution">
    <text evidence="2">The sequence shown here is derived from an EMBL/GenBank/DDBJ whole genome shotgun (WGS) entry which is preliminary data.</text>
</comment>
<reference evidence="2 3" key="1">
    <citation type="submission" date="2019-12" db="EMBL/GenBank/DDBJ databases">
        <title>Draft genome sequence of the ascomycete Xylaria multiplex DSM 110363.</title>
        <authorList>
            <person name="Buettner E."/>
            <person name="Kellner H."/>
        </authorList>
    </citation>
    <scope>NUCLEOTIDE SEQUENCE [LARGE SCALE GENOMIC DNA]</scope>
    <source>
        <strain evidence="2 3">DSM 110363</strain>
    </source>
</reference>
<feature type="compositionally biased region" description="Polar residues" evidence="1">
    <location>
        <begin position="789"/>
        <end position="802"/>
    </location>
</feature>
<dbReference type="OrthoDB" id="4835412at2759"/>